<comment type="caution">
    <text evidence="2">The sequence shown here is derived from an EMBL/GenBank/DDBJ whole genome shotgun (WGS) entry which is preliminary data.</text>
</comment>
<dbReference type="EMBL" id="CAUYUJ010006443">
    <property type="protein sequence ID" value="CAK0817352.1"/>
    <property type="molecule type" value="Genomic_DNA"/>
</dbReference>
<evidence type="ECO:0000313" key="3">
    <source>
        <dbReference type="Proteomes" id="UP001189429"/>
    </source>
</evidence>
<sequence length="255" mass="27287">MATTAAAAGRPTGVAEWGCGRELRVDGGPTDGADTDAEMFGAASSRGIERDCPTPHDRDQQTSSRDIAAIQAKMRARDARLRALQSGRGASSAASTAAGSRHGPGSVMGAQPDPWMAYHMQRGGAPPPSGHAQDRPSCGLGENAKHVVFVACFPGAWDTEEAKVVFAGNQQIWSLMKRLKELEISCPGAKTDRLWHTVDQEPREAPEVKFSDAGRRRGQAKGILAILTDIIEDLQGEIALGRKQEEVAQLEHEKQ</sequence>
<feature type="region of interest" description="Disordered" evidence="1">
    <location>
        <begin position="1"/>
        <end position="65"/>
    </location>
</feature>
<reference evidence="2" key="1">
    <citation type="submission" date="2023-10" db="EMBL/GenBank/DDBJ databases">
        <authorList>
            <person name="Chen Y."/>
            <person name="Shah S."/>
            <person name="Dougan E. K."/>
            <person name="Thang M."/>
            <person name="Chan C."/>
        </authorList>
    </citation>
    <scope>NUCLEOTIDE SEQUENCE [LARGE SCALE GENOMIC DNA]</scope>
</reference>
<feature type="region of interest" description="Disordered" evidence="1">
    <location>
        <begin position="82"/>
        <end position="109"/>
    </location>
</feature>
<feature type="compositionally biased region" description="Basic and acidic residues" evidence="1">
    <location>
        <begin position="47"/>
        <end position="60"/>
    </location>
</feature>
<evidence type="ECO:0000313" key="2">
    <source>
        <dbReference type="EMBL" id="CAK0817352.1"/>
    </source>
</evidence>
<evidence type="ECO:0000256" key="1">
    <source>
        <dbReference type="SAM" id="MobiDB-lite"/>
    </source>
</evidence>
<feature type="non-terminal residue" evidence="2">
    <location>
        <position position="255"/>
    </location>
</feature>
<proteinExistence type="predicted"/>
<dbReference type="Proteomes" id="UP001189429">
    <property type="component" value="Unassembled WGS sequence"/>
</dbReference>
<protein>
    <submittedName>
        <fullName evidence="2">Uncharacterized protein</fullName>
    </submittedName>
</protein>
<keyword evidence="3" id="KW-1185">Reference proteome</keyword>
<accession>A0ABN9RHR1</accession>
<feature type="compositionally biased region" description="Low complexity" evidence="1">
    <location>
        <begin position="86"/>
        <end position="101"/>
    </location>
</feature>
<gene>
    <name evidence="2" type="ORF">PCOR1329_LOCUS19990</name>
</gene>
<name>A0ABN9RHR1_9DINO</name>
<organism evidence="2 3">
    <name type="scientific">Prorocentrum cordatum</name>
    <dbReference type="NCBI Taxonomy" id="2364126"/>
    <lineage>
        <taxon>Eukaryota</taxon>
        <taxon>Sar</taxon>
        <taxon>Alveolata</taxon>
        <taxon>Dinophyceae</taxon>
        <taxon>Prorocentrales</taxon>
        <taxon>Prorocentraceae</taxon>
        <taxon>Prorocentrum</taxon>
    </lineage>
</organism>